<accession>K7YSY0</accession>
<keyword evidence="1" id="KW-0472">Membrane</keyword>
<reference evidence="2 3" key="1">
    <citation type="journal article" date="2012" name="Proc. Natl. Acad. Sci. U.S.A.">
        <title>Genome streamlining and chemical defense in a coral reef symbiosis.</title>
        <authorList>
            <person name="Kwan J.C."/>
            <person name="Donia M.S."/>
            <person name="Han A.W."/>
            <person name="Hirose E."/>
            <person name="Haygood M.G."/>
            <person name="Schmidt E.W."/>
        </authorList>
    </citation>
    <scope>NUCLEOTIDE SEQUENCE [LARGE SCALE GENOMIC DNA]</scope>
    <source>
        <strain evidence="2 3">L2</strain>
    </source>
</reference>
<dbReference type="AlphaFoldDB" id="K7YSY0"/>
<feature type="transmembrane region" description="Helical" evidence="1">
    <location>
        <begin position="7"/>
        <end position="27"/>
    </location>
</feature>
<keyword evidence="1" id="KW-0812">Transmembrane</keyword>
<dbReference type="KEGG" id="thal:A1OE_1526"/>
<proteinExistence type="predicted"/>
<dbReference type="Pfam" id="PF02325">
    <property type="entry name" value="CCB3_YggT"/>
    <property type="match status" value="1"/>
</dbReference>
<evidence type="ECO:0000313" key="2">
    <source>
        <dbReference type="EMBL" id="AFX99694.1"/>
    </source>
</evidence>
<sequence length="97" mass="11177">MIMNSLVWLVNTIIHYLTIALFIYIIIDLLVKFDAINTYNRLVLSVINFLSRIFEPILKIIRIVIPRVGGIDISAIILVLLLQFAAHLVQEFSYGLY</sequence>
<dbReference type="EMBL" id="CP003539">
    <property type="protein sequence ID" value="AFX99694.1"/>
    <property type="molecule type" value="Genomic_DNA"/>
</dbReference>
<dbReference type="InterPro" id="IPR003425">
    <property type="entry name" value="CCB3/YggT"/>
</dbReference>
<dbReference type="STRING" id="1193729.A1OE_1526"/>
<name>K7YSY0_9PROT</name>
<gene>
    <name evidence="2" type="ORF">A1OE_1526</name>
</gene>
<keyword evidence="3" id="KW-1185">Reference proteome</keyword>
<feature type="transmembrane region" description="Helical" evidence="1">
    <location>
        <begin position="70"/>
        <end position="89"/>
    </location>
</feature>
<dbReference type="eggNOG" id="COG0762">
    <property type="taxonomic scope" value="Bacteria"/>
</dbReference>
<feature type="transmembrane region" description="Helical" evidence="1">
    <location>
        <begin position="39"/>
        <end position="58"/>
    </location>
</feature>
<evidence type="ECO:0000313" key="3">
    <source>
        <dbReference type="Proteomes" id="UP000010077"/>
    </source>
</evidence>
<organism evidence="2 3">
    <name type="scientific">Candidatus Endolissoclinum faulkneri L2</name>
    <dbReference type="NCBI Taxonomy" id="1193729"/>
    <lineage>
        <taxon>Bacteria</taxon>
        <taxon>Pseudomonadati</taxon>
        <taxon>Pseudomonadota</taxon>
        <taxon>Alphaproteobacteria</taxon>
        <taxon>Rhodospirillales</taxon>
        <taxon>Rhodospirillaceae</taxon>
        <taxon>Candidatus Endolissoclinum</taxon>
    </lineage>
</organism>
<keyword evidence="1" id="KW-1133">Transmembrane helix</keyword>
<dbReference type="HOGENOM" id="CLU_136788_0_1_5"/>
<dbReference type="Proteomes" id="UP000010077">
    <property type="component" value="Chromosome"/>
</dbReference>
<evidence type="ECO:0008006" key="4">
    <source>
        <dbReference type="Google" id="ProtNLM"/>
    </source>
</evidence>
<evidence type="ECO:0000256" key="1">
    <source>
        <dbReference type="SAM" id="Phobius"/>
    </source>
</evidence>
<dbReference type="GO" id="GO:0016020">
    <property type="term" value="C:membrane"/>
    <property type="evidence" value="ECO:0007669"/>
    <property type="project" value="InterPro"/>
</dbReference>
<protein>
    <recommendedName>
        <fullName evidence="4">YGGT family protein</fullName>
    </recommendedName>
</protein>